<sequence>MPYCWRVRLYFACGCVQETATAHSCDNNVNLSSGCSNVWTSNRSTRKKCTDHRDSSLEGVYQDTGGGDDQEVEMSVEGPSFETLGL</sequence>
<feature type="region of interest" description="Disordered" evidence="1">
    <location>
        <begin position="58"/>
        <end position="86"/>
    </location>
</feature>
<evidence type="ECO:0000256" key="1">
    <source>
        <dbReference type="SAM" id="MobiDB-lite"/>
    </source>
</evidence>
<keyword evidence="3" id="KW-1185">Reference proteome</keyword>
<dbReference type="AlphaFoldDB" id="A0AAN6Y935"/>
<name>A0AAN6Y935_9PEZI</name>
<reference evidence="2" key="2">
    <citation type="submission" date="2023-05" db="EMBL/GenBank/DDBJ databases">
        <authorList>
            <consortium name="Lawrence Berkeley National Laboratory"/>
            <person name="Steindorff A."/>
            <person name="Hensen N."/>
            <person name="Bonometti L."/>
            <person name="Westerberg I."/>
            <person name="Brannstrom I.O."/>
            <person name="Guillou S."/>
            <person name="Cros-Aarteil S."/>
            <person name="Calhoun S."/>
            <person name="Haridas S."/>
            <person name="Kuo A."/>
            <person name="Mondo S."/>
            <person name="Pangilinan J."/>
            <person name="Riley R."/>
            <person name="Labutti K."/>
            <person name="Andreopoulos B."/>
            <person name="Lipzen A."/>
            <person name="Chen C."/>
            <person name="Yanf M."/>
            <person name="Daum C."/>
            <person name="Ng V."/>
            <person name="Clum A."/>
            <person name="Ohm R."/>
            <person name="Martin F."/>
            <person name="Silar P."/>
            <person name="Natvig D."/>
            <person name="Lalanne C."/>
            <person name="Gautier V."/>
            <person name="Ament-Velasquez S.L."/>
            <person name="Kruys A."/>
            <person name="Hutchinson M.I."/>
            <person name="Powell A.J."/>
            <person name="Barry K."/>
            <person name="Miller A.N."/>
            <person name="Grigoriev I.V."/>
            <person name="Debuchy R."/>
            <person name="Gladieux P."/>
            <person name="Thoren M.H."/>
            <person name="Johannesson H."/>
        </authorList>
    </citation>
    <scope>NUCLEOTIDE SEQUENCE</scope>
    <source>
        <strain evidence="2">PSN293</strain>
    </source>
</reference>
<gene>
    <name evidence="2" type="ORF">QBC37DRAFT_208311</name>
</gene>
<proteinExistence type="predicted"/>
<protein>
    <submittedName>
        <fullName evidence="2">Uncharacterized protein</fullName>
    </submittedName>
</protein>
<dbReference type="EMBL" id="MU858143">
    <property type="protein sequence ID" value="KAK4211707.1"/>
    <property type="molecule type" value="Genomic_DNA"/>
</dbReference>
<comment type="caution">
    <text evidence="2">The sequence shown here is derived from an EMBL/GenBank/DDBJ whole genome shotgun (WGS) entry which is preliminary data.</text>
</comment>
<reference evidence="2" key="1">
    <citation type="journal article" date="2023" name="Mol. Phylogenet. Evol.">
        <title>Genome-scale phylogeny and comparative genomics of the fungal order Sordariales.</title>
        <authorList>
            <person name="Hensen N."/>
            <person name="Bonometti L."/>
            <person name="Westerberg I."/>
            <person name="Brannstrom I.O."/>
            <person name="Guillou S."/>
            <person name="Cros-Aarteil S."/>
            <person name="Calhoun S."/>
            <person name="Haridas S."/>
            <person name="Kuo A."/>
            <person name="Mondo S."/>
            <person name="Pangilinan J."/>
            <person name="Riley R."/>
            <person name="LaButti K."/>
            <person name="Andreopoulos B."/>
            <person name="Lipzen A."/>
            <person name="Chen C."/>
            <person name="Yan M."/>
            <person name="Daum C."/>
            <person name="Ng V."/>
            <person name="Clum A."/>
            <person name="Steindorff A."/>
            <person name="Ohm R.A."/>
            <person name="Martin F."/>
            <person name="Silar P."/>
            <person name="Natvig D.O."/>
            <person name="Lalanne C."/>
            <person name="Gautier V."/>
            <person name="Ament-Velasquez S.L."/>
            <person name="Kruys A."/>
            <person name="Hutchinson M.I."/>
            <person name="Powell A.J."/>
            <person name="Barry K."/>
            <person name="Miller A.N."/>
            <person name="Grigoriev I.V."/>
            <person name="Debuchy R."/>
            <person name="Gladieux P."/>
            <person name="Hiltunen Thoren M."/>
            <person name="Johannesson H."/>
        </authorList>
    </citation>
    <scope>NUCLEOTIDE SEQUENCE</scope>
    <source>
        <strain evidence="2">PSN293</strain>
    </source>
</reference>
<accession>A0AAN6Y935</accession>
<dbReference type="Proteomes" id="UP001301769">
    <property type="component" value="Unassembled WGS sequence"/>
</dbReference>
<evidence type="ECO:0000313" key="3">
    <source>
        <dbReference type="Proteomes" id="UP001301769"/>
    </source>
</evidence>
<organism evidence="2 3">
    <name type="scientific">Rhypophila decipiens</name>
    <dbReference type="NCBI Taxonomy" id="261697"/>
    <lineage>
        <taxon>Eukaryota</taxon>
        <taxon>Fungi</taxon>
        <taxon>Dikarya</taxon>
        <taxon>Ascomycota</taxon>
        <taxon>Pezizomycotina</taxon>
        <taxon>Sordariomycetes</taxon>
        <taxon>Sordariomycetidae</taxon>
        <taxon>Sordariales</taxon>
        <taxon>Naviculisporaceae</taxon>
        <taxon>Rhypophila</taxon>
    </lineage>
</organism>
<evidence type="ECO:0000313" key="2">
    <source>
        <dbReference type="EMBL" id="KAK4211707.1"/>
    </source>
</evidence>